<dbReference type="GO" id="GO:0047474">
    <property type="term" value="F:long-chain fatty acid--protein ligase activity"/>
    <property type="evidence" value="ECO:0007669"/>
    <property type="project" value="InterPro"/>
</dbReference>
<accession>A0A0C5B9T9</accession>
<organism evidence="2 3">
    <name type="scientific">Rathayibacter toxicus</name>
    <dbReference type="NCBI Taxonomy" id="145458"/>
    <lineage>
        <taxon>Bacteria</taxon>
        <taxon>Bacillati</taxon>
        <taxon>Actinomycetota</taxon>
        <taxon>Actinomycetes</taxon>
        <taxon>Micrococcales</taxon>
        <taxon>Microbacteriaceae</taxon>
        <taxon>Rathayibacter</taxon>
    </lineage>
</organism>
<reference evidence="2 3" key="1">
    <citation type="submission" date="2015-04" db="EMBL/GenBank/DDBJ databases">
        <title>Draft genome sequence of Rathayibacter toxicus strain FH-142 (AKA 70134 or CS 32), a Western Australian isolate.</title>
        <authorList>
            <consortium name="Consortium for Microbial Forensics and Genomics (microFORGE)"/>
            <person name="Knight B.M."/>
            <person name="Roberts D.P."/>
            <person name="Lin D."/>
            <person name="Hari K."/>
            <person name="Fletcher J."/>
            <person name="Melcher U."/>
            <person name="Blagden T."/>
            <person name="Luster D.G."/>
            <person name="Sechler A.J."/>
            <person name="Schneider W.L."/>
            <person name="Winegar R.A."/>
        </authorList>
    </citation>
    <scope>NUCLEOTIDE SEQUENCE [LARGE SCALE GENOMIC DNA]</scope>
    <source>
        <strain evidence="2 3">FH142</strain>
    </source>
</reference>
<dbReference type="GO" id="GO:0008218">
    <property type="term" value="P:bioluminescence"/>
    <property type="evidence" value="ECO:0007669"/>
    <property type="project" value="InterPro"/>
</dbReference>
<comment type="caution">
    <text evidence="2">The sequence shown here is derived from an EMBL/GenBank/DDBJ whole genome shotgun (WGS) entry which is preliminary data.</text>
</comment>
<dbReference type="Proteomes" id="UP000052979">
    <property type="component" value="Unassembled WGS sequence"/>
</dbReference>
<protein>
    <recommendedName>
        <fullName evidence="1">Acyl-protein synthetase LuxE domain-containing protein</fullName>
    </recommendedName>
</protein>
<gene>
    <name evidence="2" type="ORF">VT73_08560</name>
</gene>
<name>A0A0C5B9T9_9MICO</name>
<dbReference type="AlphaFoldDB" id="A0A0C5B9T9"/>
<sequence length="350" mass="39323">MDVWLSEDDVFRADWDVTRRRRLETIRAAFDYHIDRNACFRDFARLRGFEVENLTENTLGSVPLIPAGLFKRFSEGVRTGSDPAVMTTSSGTQGTVSHVPRDNVTINRFFASVTAATQELLDIGHSETRVRNIGPRVDDVQHLWISYVMAGVSVLHDTDFFVHHGVFDQDSFLASLADDRNDVPSLIVGPPALLWDLAEAIDRPLPPNKERRIVTIGGWKRREGERVDRYLFDAKVGSALGVPDALYIRDAFNMVELNSVLIECSEKKKHCPPWVYASARDPHTMHELNDGAGLLGYVDPTPTSFPGAVLSEDFGWIDRDIDCPCGIRGDVVRIDRRVNRLESRGCAMKI</sequence>
<dbReference type="InterPro" id="IPR007534">
    <property type="entry name" value="LuxE"/>
</dbReference>
<evidence type="ECO:0000313" key="3">
    <source>
        <dbReference type="Proteomes" id="UP000052979"/>
    </source>
</evidence>
<evidence type="ECO:0000259" key="1">
    <source>
        <dbReference type="Pfam" id="PF04443"/>
    </source>
</evidence>
<proteinExistence type="predicted"/>
<dbReference type="KEGG" id="rtc:APU90_00590"/>
<dbReference type="KEGG" id="rtx:TI83_05880"/>
<keyword evidence="3" id="KW-1185">Reference proteome</keyword>
<dbReference type="Pfam" id="PF04443">
    <property type="entry name" value="LuxE"/>
    <property type="match status" value="1"/>
</dbReference>
<evidence type="ECO:0000313" key="2">
    <source>
        <dbReference type="EMBL" id="KKM44582.1"/>
    </source>
</evidence>
<dbReference type="EMBL" id="LBFI01000053">
    <property type="protein sequence ID" value="KKM44582.1"/>
    <property type="molecule type" value="Genomic_DNA"/>
</dbReference>
<dbReference type="PATRIC" id="fig|145458.7.peg.1352"/>
<dbReference type="STRING" id="145458.APU90_00590"/>
<feature type="domain" description="Acyl-protein synthetase LuxE" evidence="1">
    <location>
        <begin position="24"/>
        <end position="348"/>
    </location>
</feature>